<dbReference type="STRING" id="282676.B6F84_10265"/>
<dbReference type="Gene3D" id="3.60.20.10">
    <property type="entry name" value="Glutamine Phosphoribosylpyrophosphate, subunit 1, domain 1"/>
    <property type="match status" value="1"/>
</dbReference>
<dbReference type="SUPFAM" id="SSF56235">
    <property type="entry name" value="N-terminal nucleophile aminohydrolases (Ntn hydrolases)"/>
    <property type="match status" value="1"/>
</dbReference>
<dbReference type="CDD" id="cd01907">
    <property type="entry name" value="GlxB"/>
    <property type="match status" value="1"/>
</dbReference>
<name>A0A1W6K1F6_9CREN</name>
<dbReference type="SUPFAM" id="SSF69336">
    <property type="entry name" value="Alpha subunit of glutamate synthase, C-terminal domain"/>
    <property type="match status" value="1"/>
</dbReference>
<dbReference type="InterPro" id="IPR012075">
    <property type="entry name" value="Glu_synth_lsu_1/3"/>
</dbReference>
<dbReference type="RefSeq" id="WP_148692158.1">
    <property type="nucleotide sequence ID" value="NZ_CP020477.1"/>
</dbReference>
<dbReference type="KEGG" id="aman:B6F84_10265"/>
<dbReference type="PROSITE" id="PS51278">
    <property type="entry name" value="GATASE_TYPE_2"/>
    <property type="match status" value="1"/>
</dbReference>
<dbReference type="Proteomes" id="UP000193404">
    <property type="component" value="Chromosome"/>
</dbReference>
<dbReference type="InterPro" id="IPR036485">
    <property type="entry name" value="Glu_synth_asu_C_sf"/>
</dbReference>
<dbReference type="PANTHER" id="PTHR39673:SF5">
    <property type="entry name" value="TUNGSTEN-CONTAINING FORMYLMETHANOFURAN DEHYDROGENASE 2 SUBUNIT C"/>
    <property type="match status" value="1"/>
</dbReference>
<dbReference type="InterPro" id="IPR035710">
    <property type="entry name" value="Archaeal_gltB"/>
</dbReference>
<feature type="domain" description="Glutamine amidotransferase type-2" evidence="1">
    <location>
        <begin position="9"/>
        <end position="334"/>
    </location>
</feature>
<dbReference type="OrthoDB" id="2513at2157"/>
<dbReference type="GO" id="GO:0016491">
    <property type="term" value="F:oxidoreductase activity"/>
    <property type="evidence" value="ECO:0007669"/>
    <property type="project" value="InterPro"/>
</dbReference>
<dbReference type="AlphaFoldDB" id="A0A1W6K1F6"/>
<sequence>MMIYYPSGCGVLGVLRKANAPKIKGKDIVNAIDIISYRGSDKGAGYAVFNLSENNYYFIKAFYTGDSEEIKNFLENQGLRIVNENEKYVGDICDCNFEVSIGNVANLKKVVRNVNELLWDNRRGRIYSVGKSLSVFKGVGYPKDIAKEYNIHEIEGDMWLAHTRQPTNSPGHYPYWSHPFSSFDIAIVHNGDVSSFGANVEFLQSRGWGGFVGTDSEVMAFLFEELLSEGLSIEEVTKIIANPSRRFNELNFEKDYIYRNARLDGPFTAIIGYDSKTDLYMVGIADRSKFRPVLIGEDDNYYYIASEENQIRLMNPSAKVWTLEPGEYFIASLKRGVIRYGRETSRISSFSIPSFHTNNYDIDARNIGYKDLNKKIMEIIKEKNKREITIVNVLGHRFIGISFPRANVRLNLYGVVGNSMANLNENNEFYVYGNVADDCCDTMQGGKVVIKGDARDVLGQAFQAGYIFVKGNVGNRVGIQMREYKDKKPYLIVGGMADDYLGEYMAGGTIVIFGNGINGEPVGNFIGTGMVRGKIYIRGKVNSGKIGLQPNKYEMERFLRALYLDEMISNEEYEELKGKSYIEVMEKLKGEAKEYAKRLFEEKVGIPNYEYRELTEEEFKELEPVIKLYENDIGGKYLELLKEKYSIIYRD</sequence>
<proteinExistence type="predicted"/>
<dbReference type="InterPro" id="IPR017932">
    <property type="entry name" value="GATase_2_dom"/>
</dbReference>
<dbReference type="InterPro" id="IPR002489">
    <property type="entry name" value="Glu_synth_asu_C"/>
</dbReference>
<dbReference type="Pfam" id="PF01493">
    <property type="entry name" value="GXGXG"/>
    <property type="match status" value="1"/>
</dbReference>
<dbReference type="Gene3D" id="2.160.20.60">
    <property type="entry name" value="Glutamate synthase, alpha subunit, C-terminal domain"/>
    <property type="match status" value="1"/>
</dbReference>
<gene>
    <name evidence="2" type="ORF">B6F84_10265</name>
</gene>
<evidence type="ECO:0000313" key="3">
    <source>
        <dbReference type="Proteomes" id="UP000193404"/>
    </source>
</evidence>
<evidence type="ECO:0000259" key="1">
    <source>
        <dbReference type="PROSITE" id="PS51278"/>
    </source>
</evidence>
<dbReference type="InterPro" id="IPR029055">
    <property type="entry name" value="Ntn_hydrolases_N"/>
</dbReference>
<accession>A0A1W6K1F6</accession>
<dbReference type="GeneID" id="41591312"/>
<protein>
    <submittedName>
        <fullName evidence="2">Glutamate synthase</fullName>
    </submittedName>
</protein>
<organism evidence="2 3">
    <name type="scientific">Acidianus manzaensis</name>
    <dbReference type="NCBI Taxonomy" id="282676"/>
    <lineage>
        <taxon>Archaea</taxon>
        <taxon>Thermoproteota</taxon>
        <taxon>Thermoprotei</taxon>
        <taxon>Sulfolobales</taxon>
        <taxon>Sulfolobaceae</taxon>
        <taxon>Acidianus</taxon>
    </lineage>
</organism>
<reference evidence="2 3" key="1">
    <citation type="submission" date="2017-03" db="EMBL/GenBank/DDBJ databases">
        <title>Sulfur activation and transportation mechanism of thermophilic Archaea Acidianus manzaensis YN-25.</title>
        <authorList>
            <person name="Ma Y."/>
            <person name="Yang Y."/>
            <person name="Xia J."/>
        </authorList>
    </citation>
    <scope>NUCLEOTIDE SEQUENCE [LARGE SCALE GENOMIC DNA]</scope>
    <source>
        <strain evidence="2 3">YN-25</strain>
    </source>
</reference>
<keyword evidence="3" id="KW-1185">Reference proteome</keyword>
<dbReference type="PANTHER" id="PTHR39673">
    <property type="entry name" value="TUNGSTEN FORMYLMETHANOFURAN DEHYDROGENASE, SUBUNIT C (FWDC)"/>
    <property type="match status" value="1"/>
</dbReference>
<dbReference type="EMBL" id="CP020477">
    <property type="protein sequence ID" value="ARM76368.1"/>
    <property type="molecule type" value="Genomic_DNA"/>
</dbReference>
<dbReference type="PIRSF" id="PIRSF036632">
    <property type="entry name" value="GOGAT_lg_1_3"/>
    <property type="match status" value="1"/>
</dbReference>
<evidence type="ECO:0000313" key="2">
    <source>
        <dbReference type="EMBL" id="ARM76368.1"/>
    </source>
</evidence>
<dbReference type="CDD" id="cd00981">
    <property type="entry name" value="arch_gltB"/>
    <property type="match status" value="1"/>
</dbReference>